<feature type="region of interest" description="Disordered" evidence="6">
    <location>
        <begin position="242"/>
        <end position="262"/>
    </location>
</feature>
<keyword evidence="3 5" id="KW-0863">Zinc-finger</keyword>
<dbReference type="EMBL" id="CAJFCW020000004">
    <property type="protein sequence ID" value="CAG9114552.1"/>
    <property type="molecule type" value="Genomic_DNA"/>
</dbReference>
<reference evidence="8" key="1">
    <citation type="submission" date="2020-09" db="EMBL/GenBank/DDBJ databases">
        <authorList>
            <person name="Kikuchi T."/>
        </authorList>
    </citation>
    <scope>NUCLEOTIDE SEQUENCE</scope>
    <source>
        <strain evidence="8">SH1</strain>
    </source>
</reference>
<dbReference type="OrthoDB" id="5814983at2759"/>
<dbReference type="SMART" id="SM00355">
    <property type="entry name" value="ZnF_C2H2"/>
    <property type="match status" value="3"/>
</dbReference>
<evidence type="ECO:0000313" key="9">
    <source>
        <dbReference type="Proteomes" id="UP000614601"/>
    </source>
</evidence>
<feature type="compositionally biased region" description="Polar residues" evidence="6">
    <location>
        <begin position="448"/>
        <end position="469"/>
    </location>
</feature>
<feature type="domain" description="C2H2-type" evidence="7">
    <location>
        <begin position="152"/>
        <end position="182"/>
    </location>
</feature>
<dbReference type="EMBL" id="CAJFDH010000004">
    <property type="protein sequence ID" value="CAD5221083.1"/>
    <property type="molecule type" value="Genomic_DNA"/>
</dbReference>
<proteinExistence type="predicted"/>
<feature type="compositionally biased region" description="Low complexity" evidence="6">
    <location>
        <begin position="390"/>
        <end position="405"/>
    </location>
</feature>
<feature type="compositionally biased region" description="Polar residues" evidence="6">
    <location>
        <begin position="426"/>
        <end position="441"/>
    </location>
</feature>
<dbReference type="Proteomes" id="UP000783686">
    <property type="component" value="Unassembled WGS sequence"/>
</dbReference>
<comment type="caution">
    <text evidence="8">The sequence shown here is derived from an EMBL/GenBank/DDBJ whole genome shotgun (WGS) entry which is preliminary data.</text>
</comment>
<protein>
    <recommendedName>
        <fullName evidence="7">C2H2-type domain-containing protein</fullName>
    </recommendedName>
</protein>
<evidence type="ECO:0000256" key="5">
    <source>
        <dbReference type="PROSITE-ProRule" id="PRU00042"/>
    </source>
</evidence>
<accession>A0A811KYE5</accession>
<evidence type="ECO:0000256" key="4">
    <source>
        <dbReference type="ARBA" id="ARBA00022833"/>
    </source>
</evidence>
<evidence type="ECO:0000256" key="6">
    <source>
        <dbReference type="SAM" id="MobiDB-lite"/>
    </source>
</evidence>
<dbReference type="InterPro" id="IPR036236">
    <property type="entry name" value="Znf_C2H2_sf"/>
</dbReference>
<evidence type="ECO:0000259" key="7">
    <source>
        <dbReference type="PROSITE" id="PS50157"/>
    </source>
</evidence>
<feature type="compositionally biased region" description="Low complexity" evidence="6">
    <location>
        <begin position="332"/>
        <end position="347"/>
    </location>
</feature>
<dbReference type="PANTHER" id="PTHR23057">
    <property type="entry name" value="JUXTAPOSED WITH ANOTHER ZINC FINGER PROTEIN 1"/>
    <property type="match status" value="1"/>
</dbReference>
<evidence type="ECO:0000313" key="8">
    <source>
        <dbReference type="EMBL" id="CAD5221083.1"/>
    </source>
</evidence>
<keyword evidence="4" id="KW-0862">Zinc</keyword>
<feature type="compositionally biased region" description="Polar residues" evidence="6">
    <location>
        <begin position="491"/>
        <end position="507"/>
    </location>
</feature>
<feature type="compositionally biased region" description="Polar residues" evidence="6">
    <location>
        <begin position="348"/>
        <end position="362"/>
    </location>
</feature>
<evidence type="ECO:0000256" key="1">
    <source>
        <dbReference type="ARBA" id="ARBA00022723"/>
    </source>
</evidence>
<dbReference type="GO" id="GO:0005634">
    <property type="term" value="C:nucleus"/>
    <property type="evidence" value="ECO:0007669"/>
    <property type="project" value="TreeGrafter"/>
</dbReference>
<feature type="region of interest" description="Disordered" evidence="6">
    <location>
        <begin position="390"/>
        <end position="469"/>
    </location>
</feature>
<feature type="domain" description="C2H2-type" evidence="7">
    <location>
        <begin position="265"/>
        <end position="288"/>
    </location>
</feature>
<feature type="compositionally biased region" description="Polar residues" evidence="6">
    <location>
        <begin position="593"/>
        <end position="619"/>
    </location>
</feature>
<feature type="region of interest" description="Disordered" evidence="6">
    <location>
        <begin position="331"/>
        <end position="376"/>
    </location>
</feature>
<keyword evidence="2" id="KW-0677">Repeat</keyword>
<dbReference type="Proteomes" id="UP000614601">
    <property type="component" value="Unassembled WGS sequence"/>
</dbReference>
<sequence>MNTLSVCQYENCGSRFETHFDQIAHFEINHYADAKNKVMTELNSLQAVLEMVKDEDERIAANEKMNAFYGQAIQMSLLRKLQPFNDNYIPRHEVDKIPIKLNFCNYKKRPPSAVQAPASSQKRQSVPNKRLTDFGVEAGTKVENATGEERKYKCTMEGCNRAYKNSNGLRSHLKSVHNVQNPQVRAHSPAMKPEPPLPTSTPQKFIQPIEPKSEEKVQPQFRGGSRMTPNEENILSRVQILNEPSADSPVPSPAPKKEKKTEKNYACDMCTKSYKTASNLRKHMADQHGKTAQNPAIDHRQPQRVNYTLGQPVQNAMPGTMANATQNMAVHSPRPQVVQQRLPQSPLTQGHQSPRNVQQVLHSPQPATPQRTYSPVTPRYEGQQQYVQQIQYTSTSSPQPSSNQYEEQYSSPGGVTVVMSEDQRNGPRNYSPQYDRYTTQPIRRLSGQKVQQTHPYYNPKQSRPTYQQGHQMEYVRTAPVPPSTGPIRGSQLGSSSAQPQTNYTQQPHYGQRTMMNNYEARPVRRTPQQTASGNLSAQLAPLNVGQSQDSPPQVQMAKVQPGLYTGPRTNMPHRQIAHQPVAGSSIRARFDPSRTQPTSQHFYQSPPGQQRYIQPQFSQRVIRVASTPQNYTSPPQPSQENNN</sequence>
<feature type="region of interest" description="Disordered" evidence="6">
    <location>
        <begin position="481"/>
        <end position="507"/>
    </location>
</feature>
<dbReference type="InterPro" id="IPR051580">
    <property type="entry name" value="ZnF-Chromatin_assoc"/>
</dbReference>
<dbReference type="GO" id="GO:0008270">
    <property type="term" value="F:zinc ion binding"/>
    <property type="evidence" value="ECO:0007669"/>
    <property type="project" value="UniProtKB-KW"/>
</dbReference>
<keyword evidence="9" id="KW-1185">Reference proteome</keyword>
<dbReference type="PANTHER" id="PTHR23057:SF0">
    <property type="entry name" value="JUXTAPOSED WITH ANOTHER ZINC FINGER PROTEIN 1"/>
    <property type="match status" value="1"/>
</dbReference>
<keyword evidence="1" id="KW-0479">Metal-binding</keyword>
<feature type="region of interest" description="Disordered" evidence="6">
    <location>
        <begin position="589"/>
        <end position="643"/>
    </location>
</feature>
<dbReference type="Pfam" id="PF00096">
    <property type="entry name" value="zf-C2H2"/>
    <property type="match status" value="2"/>
</dbReference>
<dbReference type="PROSITE" id="PS00028">
    <property type="entry name" value="ZINC_FINGER_C2H2_1"/>
    <property type="match status" value="3"/>
</dbReference>
<organism evidence="8 9">
    <name type="scientific">Bursaphelenchus okinawaensis</name>
    <dbReference type="NCBI Taxonomy" id="465554"/>
    <lineage>
        <taxon>Eukaryota</taxon>
        <taxon>Metazoa</taxon>
        <taxon>Ecdysozoa</taxon>
        <taxon>Nematoda</taxon>
        <taxon>Chromadorea</taxon>
        <taxon>Rhabditida</taxon>
        <taxon>Tylenchina</taxon>
        <taxon>Tylenchomorpha</taxon>
        <taxon>Aphelenchoidea</taxon>
        <taxon>Aphelenchoididae</taxon>
        <taxon>Bursaphelenchus</taxon>
    </lineage>
</organism>
<name>A0A811KYE5_9BILA</name>
<evidence type="ECO:0000256" key="2">
    <source>
        <dbReference type="ARBA" id="ARBA00022737"/>
    </source>
</evidence>
<dbReference type="Gene3D" id="3.30.160.60">
    <property type="entry name" value="Classic Zinc Finger"/>
    <property type="match status" value="2"/>
</dbReference>
<dbReference type="AlphaFoldDB" id="A0A811KYE5"/>
<dbReference type="PROSITE" id="PS50157">
    <property type="entry name" value="ZINC_FINGER_C2H2_2"/>
    <property type="match status" value="2"/>
</dbReference>
<feature type="compositionally biased region" description="Polar residues" evidence="6">
    <location>
        <begin position="626"/>
        <end position="643"/>
    </location>
</feature>
<evidence type="ECO:0000256" key="3">
    <source>
        <dbReference type="ARBA" id="ARBA00022771"/>
    </source>
</evidence>
<dbReference type="InterPro" id="IPR013087">
    <property type="entry name" value="Znf_C2H2_type"/>
</dbReference>
<dbReference type="SUPFAM" id="SSF57667">
    <property type="entry name" value="beta-beta-alpha zinc fingers"/>
    <property type="match status" value="1"/>
</dbReference>
<gene>
    <name evidence="8" type="ORF">BOKJ2_LOCUS9267</name>
</gene>